<dbReference type="Pfam" id="PF00096">
    <property type="entry name" value="zf-C2H2"/>
    <property type="match status" value="2"/>
</dbReference>
<keyword evidence="3" id="KW-0677">Repeat</keyword>
<feature type="domain" description="C2H2-type" evidence="8">
    <location>
        <begin position="88"/>
        <end position="116"/>
    </location>
</feature>
<dbReference type="GO" id="GO:0005634">
    <property type="term" value="C:nucleus"/>
    <property type="evidence" value="ECO:0007669"/>
    <property type="project" value="UniProtKB-SubCell"/>
</dbReference>
<evidence type="ECO:0000313" key="9">
    <source>
        <dbReference type="EMBL" id="GIY78469.1"/>
    </source>
</evidence>
<evidence type="ECO:0000256" key="7">
    <source>
        <dbReference type="PROSITE-ProRule" id="PRU00042"/>
    </source>
</evidence>
<dbReference type="EMBL" id="BPLR01015759">
    <property type="protein sequence ID" value="GIY78469.1"/>
    <property type="molecule type" value="Genomic_DNA"/>
</dbReference>
<keyword evidence="2" id="KW-0479">Metal-binding</keyword>
<accession>A0AAV4W9J8</accession>
<reference evidence="9 10" key="1">
    <citation type="submission" date="2021-06" db="EMBL/GenBank/DDBJ databases">
        <title>Caerostris extrusa draft genome.</title>
        <authorList>
            <person name="Kono N."/>
            <person name="Arakawa K."/>
        </authorList>
    </citation>
    <scope>NUCLEOTIDE SEQUENCE [LARGE SCALE GENOMIC DNA]</scope>
</reference>
<dbReference type="GO" id="GO:0000981">
    <property type="term" value="F:DNA-binding transcription factor activity, RNA polymerase II-specific"/>
    <property type="evidence" value="ECO:0007669"/>
    <property type="project" value="TreeGrafter"/>
</dbReference>
<evidence type="ECO:0000259" key="8">
    <source>
        <dbReference type="PROSITE" id="PS50157"/>
    </source>
</evidence>
<dbReference type="Gene3D" id="3.30.160.60">
    <property type="entry name" value="Classic Zinc Finger"/>
    <property type="match status" value="3"/>
</dbReference>
<keyword evidence="5" id="KW-0862">Zinc</keyword>
<evidence type="ECO:0000256" key="4">
    <source>
        <dbReference type="ARBA" id="ARBA00022771"/>
    </source>
</evidence>
<dbReference type="PANTHER" id="PTHR24394">
    <property type="entry name" value="ZINC FINGER PROTEIN"/>
    <property type="match status" value="1"/>
</dbReference>
<evidence type="ECO:0000256" key="5">
    <source>
        <dbReference type="ARBA" id="ARBA00022833"/>
    </source>
</evidence>
<evidence type="ECO:0000313" key="10">
    <source>
        <dbReference type="Proteomes" id="UP001054945"/>
    </source>
</evidence>
<feature type="domain" description="C2H2-type" evidence="8">
    <location>
        <begin position="117"/>
        <end position="145"/>
    </location>
</feature>
<keyword evidence="10" id="KW-1185">Reference proteome</keyword>
<evidence type="ECO:0000256" key="2">
    <source>
        <dbReference type="ARBA" id="ARBA00022723"/>
    </source>
</evidence>
<dbReference type="PROSITE" id="PS50157">
    <property type="entry name" value="ZINC_FINGER_C2H2_2"/>
    <property type="match status" value="2"/>
</dbReference>
<protein>
    <recommendedName>
        <fullName evidence="8">C2H2-type domain-containing protein</fullName>
    </recommendedName>
</protein>
<evidence type="ECO:0000256" key="6">
    <source>
        <dbReference type="ARBA" id="ARBA00023242"/>
    </source>
</evidence>
<dbReference type="InterPro" id="IPR036236">
    <property type="entry name" value="Znf_C2H2_sf"/>
</dbReference>
<evidence type="ECO:0000256" key="3">
    <source>
        <dbReference type="ARBA" id="ARBA00022737"/>
    </source>
</evidence>
<comment type="subcellular location">
    <subcellularLocation>
        <location evidence="1">Nucleus</location>
    </subcellularLocation>
</comment>
<keyword evidence="4 7" id="KW-0863">Zinc-finger</keyword>
<dbReference type="FunFam" id="3.30.160.60:FF:002343">
    <property type="entry name" value="Zinc finger protein 33A"/>
    <property type="match status" value="1"/>
</dbReference>
<keyword evidence="6" id="KW-0539">Nucleus</keyword>
<gene>
    <name evidence="9" type="ORF">CEXT_570281</name>
</gene>
<dbReference type="PANTHER" id="PTHR24394:SF44">
    <property type="entry name" value="ZINC FINGER PROTEIN 271-LIKE"/>
    <property type="match status" value="1"/>
</dbReference>
<dbReference type="PROSITE" id="PS00028">
    <property type="entry name" value="ZINC_FINGER_C2H2_1"/>
    <property type="match status" value="2"/>
</dbReference>
<dbReference type="SMART" id="SM00355">
    <property type="entry name" value="ZnF_C2H2"/>
    <property type="match status" value="2"/>
</dbReference>
<dbReference type="InterPro" id="IPR013087">
    <property type="entry name" value="Znf_C2H2_type"/>
</dbReference>
<dbReference type="FunFam" id="3.30.160.60:FF:000624">
    <property type="entry name" value="zinc finger protein 697"/>
    <property type="match status" value="1"/>
</dbReference>
<evidence type="ECO:0000256" key="1">
    <source>
        <dbReference type="ARBA" id="ARBA00004123"/>
    </source>
</evidence>
<organism evidence="9 10">
    <name type="scientific">Caerostris extrusa</name>
    <name type="common">Bark spider</name>
    <name type="synonym">Caerostris bankana</name>
    <dbReference type="NCBI Taxonomy" id="172846"/>
    <lineage>
        <taxon>Eukaryota</taxon>
        <taxon>Metazoa</taxon>
        <taxon>Ecdysozoa</taxon>
        <taxon>Arthropoda</taxon>
        <taxon>Chelicerata</taxon>
        <taxon>Arachnida</taxon>
        <taxon>Araneae</taxon>
        <taxon>Araneomorphae</taxon>
        <taxon>Entelegynae</taxon>
        <taxon>Araneoidea</taxon>
        <taxon>Araneidae</taxon>
        <taxon>Caerostris</taxon>
    </lineage>
</organism>
<dbReference type="Proteomes" id="UP001054945">
    <property type="component" value="Unassembled WGS sequence"/>
</dbReference>
<sequence length="208" mass="23533">MISRFSSTCTSIPNQMCTAFTLRAVVGFGAWKFTLGSNNDPLIFEEEECTPAPIRSKGLIYAWYLNQRFADSSNLRRHMDIHTGRASHKCTECGKCFSRNSTLHEHVRAFHSGENPNKCTECGKYFANPSSLRRHIRSIHSAKNLINVWNVVNAFLTFPRCVNTSTPFTVVGIRINVRNAANSLLTLLHCADGMTEMYGMWRMLCSPF</sequence>
<dbReference type="AlphaFoldDB" id="A0AAV4W9J8"/>
<dbReference type="SUPFAM" id="SSF57667">
    <property type="entry name" value="beta-beta-alpha zinc fingers"/>
    <property type="match status" value="1"/>
</dbReference>
<comment type="caution">
    <text evidence="9">The sequence shown here is derived from an EMBL/GenBank/DDBJ whole genome shotgun (WGS) entry which is preliminary data.</text>
</comment>
<dbReference type="GO" id="GO:0008270">
    <property type="term" value="F:zinc ion binding"/>
    <property type="evidence" value="ECO:0007669"/>
    <property type="project" value="UniProtKB-KW"/>
</dbReference>
<proteinExistence type="predicted"/>
<name>A0AAV4W9J8_CAEEX</name>